<protein>
    <submittedName>
        <fullName evidence="2">Uncharacterized protein</fullName>
    </submittedName>
</protein>
<dbReference type="EMBL" id="CADCTH010000083">
    <property type="protein sequence ID" value="CAA9221706.1"/>
    <property type="molecule type" value="Genomic_DNA"/>
</dbReference>
<evidence type="ECO:0000313" key="2">
    <source>
        <dbReference type="EMBL" id="CAA9221706.1"/>
    </source>
</evidence>
<reference evidence="2" key="1">
    <citation type="submission" date="2020-02" db="EMBL/GenBank/DDBJ databases">
        <authorList>
            <person name="Meier V. D."/>
        </authorList>
    </citation>
    <scope>NUCLEOTIDE SEQUENCE</scope>
    <source>
        <strain evidence="2">AVDCRST_MAG54</strain>
    </source>
</reference>
<proteinExistence type="predicted"/>
<name>A0A6J4HFE1_9PSEU</name>
<accession>A0A6J4HFE1</accession>
<organism evidence="2">
    <name type="scientific">uncultured Actinomycetospora sp</name>
    <dbReference type="NCBI Taxonomy" id="1135996"/>
    <lineage>
        <taxon>Bacteria</taxon>
        <taxon>Bacillati</taxon>
        <taxon>Actinomycetota</taxon>
        <taxon>Actinomycetes</taxon>
        <taxon>Pseudonocardiales</taxon>
        <taxon>Pseudonocardiaceae</taxon>
        <taxon>Actinomycetospora</taxon>
        <taxon>environmental samples</taxon>
    </lineage>
</organism>
<evidence type="ECO:0000256" key="1">
    <source>
        <dbReference type="SAM" id="MobiDB-lite"/>
    </source>
</evidence>
<feature type="compositionally biased region" description="Gly residues" evidence="1">
    <location>
        <begin position="126"/>
        <end position="135"/>
    </location>
</feature>
<sequence length="135" mass="13738">MSEASGPAAGGDEGYLSSVVSGLRGAAENVVRAAGAVNPLGDMPALPEVATHPGAMSAAQLGAIRSALQAQRDAVGAMQSQLTAFDEQLQVLQRLLVPLAEWSATWARLEERVVPRAAPEDTDTGTGTGTGTDTP</sequence>
<feature type="region of interest" description="Disordered" evidence="1">
    <location>
        <begin position="115"/>
        <end position="135"/>
    </location>
</feature>
<dbReference type="AlphaFoldDB" id="A0A6J4HFE1"/>
<gene>
    <name evidence="2" type="ORF">AVDCRST_MAG54-594</name>
</gene>